<accession>A0A1I4SGN1</accession>
<sequence>MDGRAAVTDKAEVFLRGLSPRARGMLVRRLESDRSVPVEIEARRRLILEAARAIAESRGAARQSATGNVPDMRKLVFAAFEPYVIEERLVFPARGFVTAATLSHIWSYAANELQIPDIVAWSDPATAPSLPNEAACREEAVRLEAKLFEALARHIEAIADEPKQQQRLMSRIGGEVARRELDDMIAVRERLDDLPTLSAAIVHLLETGPADMALLEQIATYLTKYPETAGWVAGGVFRRQSSVVPLLVVAKLLAGGETARRVRSTPAAAAFVDLGLAAADRSASRFQAILRGSRNAADAVAQIGLFRSILTDLTGGLDIDSDGGWQPRMVAIKRRFSELLFVEFDKLLPAMRRAFRVQEAPYPGAADGAEAAFLCALFAAAGKSRDILAINGLIGRLTPLVDQAIELYALDLPTKLRSLQGEARTAALSAVDHLIKAAGFLYGEDYASHLRRSKEQQLKASRSAA</sequence>
<organism evidence="1 2">
    <name type="scientific">Pleomorphomonas diazotrophica</name>
    <dbReference type="NCBI Taxonomy" id="1166257"/>
    <lineage>
        <taxon>Bacteria</taxon>
        <taxon>Pseudomonadati</taxon>
        <taxon>Pseudomonadota</taxon>
        <taxon>Alphaproteobacteria</taxon>
        <taxon>Hyphomicrobiales</taxon>
        <taxon>Pleomorphomonadaceae</taxon>
        <taxon>Pleomorphomonas</taxon>
    </lineage>
</organism>
<reference evidence="1 2" key="1">
    <citation type="submission" date="2017-12" db="EMBL/GenBank/DDBJ databases">
        <title>Anaerobic carbon monoxide metabolism by Pleomorphomonas carboxyditropha sp. nov., a new mesophilic hydrogenogenic carboxidotroph.</title>
        <authorList>
            <person name="Esquivel-Elizondo S."/>
            <person name="Krajmalnik-Brown R."/>
        </authorList>
    </citation>
    <scope>NUCLEOTIDE SEQUENCE [LARGE SCALE GENOMIC DNA]</scope>
    <source>
        <strain evidence="1 2">R5-392</strain>
    </source>
</reference>
<dbReference type="EMBL" id="PJNW01000009">
    <property type="protein sequence ID" value="PKR88946.1"/>
    <property type="molecule type" value="Genomic_DNA"/>
</dbReference>
<dbReference type="AlphaFoldDB" id="A0A1I4SGN1"/>
<gene>
    <name evidence="1" type="ORF">CXZ10_12590</name>
</gene>
<evidence type="ECO:0000313" key="1">
    <source>
        <dbReference type="EMBL" id="PKR88946.1"/>
    </source>
</evidence>
<dbReference type="OrthoDB" id="8433260at2"/>
<evidence type="ECO:0000313" key="2">
    <source>
        <dbReference type="Proteomes" id="UP000233491"/>
    </source>
</evidence>
<dbReference type="Proteomes" id="UP000233491">
    <property type="component" value="Unassembled WGS sequence"/>
</dbReference>
<protein>
    <submittedName>
        <fullName evidence="1">Uncharacterized protein</fullName>
    </submittedName>
</protein>
<proteinExistence type="predicted"/>
<comment type="caution">
    <text evidence="1">The sequence shown here is derived from an EMBL/GenBank/DDBJ whole genome shotgun (WGS) entry which is preliminary data.</text>
</comment>
<name>A0A1I4SGN1_9HYPH</name>
<dbReference type="RefSeq" id="WP_101289691.1">
    <property type="nucleotide sequence ID" value="NZ_FOUQ01000003.1"/>
</dbReference>
<keyword evidence="2" id="KW-1185">Reference proteome</keyword>